<organism evidence="1 2">
    <name type="scientific">Candidatus Accumulibacter affinis</name>
    <dbReference type="NCBI Taxonomy" id="2954384"/>
    <lineage>
        <taxon>Bacteria</taxon>
        <taxon>Pseudomonadati</taxon>
        <taxon>Pseudomonadota</taxon>
        <taxon>Betaproteobacteria</taxon>
        <taxon>Candidatus Accumulibacter</taxon>
    </lineage>
</organism>
<evidence type="ECO:0008006" key="3">
    <source>
        <dbReference type="Google" id="ProtNLM"/>
    </source>
</evidence>
<protein>
    <recommendedName>
        <fullName evidence="3">CopG family transcriptional regulator</fullName>
    </recommendedName>
</protein>
<dbReference type="Proteomes" id="UP000706151">
    <property type="component" value="Unassembled WGS sequence"/>
</dbReference>
<accession>A0A935W3N1</accession>
<evidence type="ECO:0000313" key="1">
    <source>
        <dbReference type="EMBL" id="MBK7954521.1"/>
    </source>
</evidence>
<sequence>MSIPERIKTRLAKERPTTSITLRIPVDVVDSMKEIAPQRGFSGYQALLKSYTGEGLRRDEAQFAFGPTARLIEALKKRGVPAALLDEAAGKLVTISA</sequence>
<comment type="caution">
    <text evidence="1">The sequence shown here is derived from an EMBL/GenBank/DDBJ whole genome shotgun (WGS) entry which is preliminary data.</text>
</comment>
<reference evidence="1 2" key="1">
    <citation type="submission" date="2020-10" db="EMBL/GenBank/DDBJ databases">
        <title>Connecting structure to function with the recovery of over 1000 high-quality activated sludge metagenome-assembled genomes encoding full-length rRNA genes using long-read sequencing.</title>
        <authorList>
            <person name="Singleton C.M."/>
            <person name="Petriglieri F."/>
            <person name="Kristensen J.M."/>
            <person name="Kirkegaard R.H."/>
            <person name="Michaelsen T.Y."/>
            <person name="Andersen M.H."/>
            <person name="Karst S.M."/>
            <person name="Dueholm M.S."/>
            <person name="Nielsen P.H."/>
            <person name="Albertsen M."/>
        </authorList>
    </citation>
    <scope>NUCLEOTIDE SEQUENCE [LARGE SCALE GENOMIC DNA]</scope>
    <source>
        <strain evidence="1">Fred_18-Q3-R57-64_BAT3C.720</strain>
    </source>
</reference>
<gene>
    <name evidence="1" type="ORF">IPK02_11490</name>
</gene>
<dbReference type="AlphaFoldDB" id="A0A935W3N1"/>
<proteinExistence type="predicted"/>
<evidence type="ECO:0000313" key="2">
    <source>
        <dbReference type="Proteomes" id="UP000706151"/>
    </source>
</evidence>
<dbReference type="EMBL" id="JADJOT010000009">
    <property type="protein sequence ID" value="MBK7954521.1"/>
    <property type="molecule type" value="Genomic_DNA"/>
</dbReference>
<name>A0A935W3N1_9PROT</name>